<comment type="catalytic activity">
    <reaction evidence="6 7">
        <text>L-tyrosyl-[protein] + 3'-phosphoadenylyl sulfate = O-sulfo-L-tyrosine-[protein] + adenosine 3',5'-bisphosphate + H(+)</text>
        <dbReference type="Rhea" id="RHEA:16801"/>
        <dbReference type="Rhea" id="RHEA-COMP:10136"/>
        <dbReference type="Rhea" id="RHEA-COMP:11688"/>
        <dbReference type="ChEBI" id="CHEBI:15378"/>
        <dbReference type="ChEBI" id="CHEBI:46858"/>
        <dbReference type="ChEBI" id="CHEBI:58339"/>
        <dbReference type="ChEBI" id="CHEBI:58343"/>
        <dbReference type="ChEBI" id="CHEBI:65286"/>
        <dbReference type="EC" id="2.8.2.20"/>
    </reaction>
</comment>
<evidence type="ECO:0000256" key="7">
    <source>
        <dbReference type="RuleBase" id="RU365018"/>
    </source>
</evidence>
<dbReference type="GO" id="GO:0008476">
    <property type="term" value="F:protein-tyrosine sulfotransferase activity"/>
    <property type="evidence" value="ECO:0007669"/>
    <property type="project" value="UniProtKB-EC"/>
</dbReference>
<evidence type="ECO:0000256" key="4">
    <source>
        <dbReference type="ARBA" id="ARBA00023157"/>
    </source>
</evidence>
<evidence type="ECO:0000256" key="8">
    <source>
        <dbReference type="SAM" id="MobiDB-lite"/>
    </source>
</evidence>
<dbReference type="InterPro" id="IPR026634">
    <property type="entry name" value="TPST-like"/>
</dbReference>
<evidence type="ECO:0000256" key="2">
    <source>
        <dbReference type="ARBA" id="ARBA00009988"/>
    </source>
</evidence>
<evidence type="ECO:0000313" key="10">
    <source>
        <dbReference type="EnsemblMetazoa" id="CapteP101041"/>
    </source>
</evidence>
<dbReference type="Pfam" id="PF13469">
    <property type="entry name" value="Sulfotransfer_3"/>
    <property type="match status" value="1"/>
</dbReference>
<dbReference type="OMA" id="CHENTAL"/>
<dbReference type="HOGENOM" id="CLU_046916_0_0_1"/>
<evidence type="ECO:0000256" key="5">
    <source>
        <dbReference type="ARBA" id="ARBA00023180"/>
    </source>
</evidence>
<evidence type="ECO:0000256" key="6">
    <source>
        <dbReference type="ARBA" id="ARBA00048460"/>
    </source>
</evidence>
<dbReference type="EMBL" id="KB307554">
    <property type="protein sequence ID" value="ELT98768.1"/>
    <property type="molecule type" value="Genomic_DNA"/>
</dbReference>
<protein>
    <recommendedName>
        <fullName evidence="7">Protein-tyrosine sulfotransferase</fullName>
        <ecNumber evidence="7">2.8.2.20</ecNumber>
    </recommendedName>
</protein>
<dbReference type="OrthoDB" id="545675at2759"/>
<dbReference type="EMBL" id="AMQN01001995">
    <property type="status" value="NOT_ANNOTATED_CDS"/>
    <property type="molecule type" value="Genomic_DNA"/>
</dbReference>
<organism evidence="9">
    <name type="scientific">Capitella teleta</name>
    <name type="common">Polychaete worm</name>
    <dbReference type="NCBI Taxonomy" id="283909"/>
    <lineage>
        <taxon>Eukaryota</taxon>
        <taxon>Metazoa</taxon>
        <taxon>Spiralia</taxon>
        <taxon>Lophotrochozoa</taxon>
        <taxon>Annelida</taxon>
        <taxon>Polychaeta</taxon>
        <taxon>Sedentaria</taxon>
        <taxon>Scolecida</taxon>
        <taxon>Capitellidae</taxon>
        <taxon>Capitella</taxon>
    </lineage>
</organism>
<dbReference type="FunFam" id="3.40.50.300:FF:002853">
    <property type="entry name" value="Protein-tyrosine sulfotransferase"/>
    <property type="match status" value="1"/>
</dbReference>
<proteinExistence type="inferred from homology"/>
<name>R7TXX7_CAPTE</name>
<keyword evidence="5" id="KW-0325">Glycoprotein</keyword>
<dbReference type="AlphaFoldDB" id="R7TXX7"/>
<dbReference type="SUPFAM" id="SSF52540">
    <property type="entry name" value="P-loop containing nucleoside triphosphate hydrolases"/>
    <property type="match status" value="1"/>
</dbReference>
<feature type="non-terminal residue" evidence="9">
    <location>
        <position position="1"/>
    </location>
</feature>
<evidence type="ECO:0000313" key="9">
    <source>
        <dbReference type="EMBL" id="ELT98768.1"/>
    </source>
</evidence>
<feature type="region of interest" description="Disordered" evidence="8">
    <location>
        <begin position="266"/>
        <end position="286"/>
    </location>
</feature>
<dbReference type="Proteomes" id="UP000014760">
    <property type="component" value="Unassembled WGS sequence"/>
</dbReference>
<comment type="function">
    <text evidence="1 7">Catalyzes the O-sulfation of tyrosine residues within acidic motifs of polypeptides, using 3'-phosphoadenylyl sulfate (PAPS) as cosubstrate.</text>
</comment>
<dbReference type="GO" id="GO:0005794">
    <property type="term" value="C:Golgi apparatus"/>
    <property type="evidence" value="ECO:0007669"/>
    <property type="project" value="UniProtKB-ARBA"/>
</dbReference>
<evidence type="ECO:0000313" key="11">
    <source>
        <dbReference type="Proteomes" id="UP000014760"/>
    </source>
</evidence>
<dbReference type="STRING" id="283909.R7TXX7"/>
<gene>
    <name evidence="9" type="ORF">CAPTEDRAFT_101041</name>
</gene>
<keyword evidence="11" id="KW-1185">Reference proteome</keyword>
<dbReference type="EC" id="2.8.2.20" evidence="7"/>
<dbReference type="EnsemblMetazoa" id="CapteT101041">
    <property type="protein sequence ID" value="CapteP101041"/>
    <property type="gene ID" value="CapteG101041"/>
</dbReference>
<dbReference type="Gene3D" id="3.40.50.300">
    <property type="entry name" value="P-loop containing nucleotide triphosphate hydrolases"/>
    <property type="match status" value="1"/>
</dbReference>
<sequence length="286" mass="31801">KDVPLVWIGGVPRSGTTLMRAMLDAHPDVRCGEETRVIPRILGVHQAITKTDIEMKRLREAHITEDVLNDALAAYILTIISSHGESAPRLCNKDPFALRSMQRISKMFPKSKFLLMLRDGRATVHSIISRKVSIKGFDVTSYRGALKDWNRAISTMYSECLAIGASVCLPIHYEQLVLHPKTQMIKILSFLDIPWSDTVLHHEQMVGRNGGVSLSKYKLSTDQVDKPVNTGALTKWVGHIPTDVREEMSKLAPMLANLGYDPSAYPPKYGTPDERVADVKGNASLS</sequence>
<reference evidence="10" key="3">
    <citation type="submission" date="2015-06" db="UniProtKB">
        <authorList>
            <consortium name="EnsemblMetazoa"/>
        </authorList>
    </citation>
    <scope>IDENTIFICATION</scope>
</reference>
<reference evidence="11" key="1">
    <citation type="submission" date="2012-12" db="EMBL/GenBank/DDBJ databases">
        <authorList>
            <person name="Hellsten U."/>
            <person name="Grimwood J."/>
            <person name="Chapman J.A."/>
            <person name="Shapiro H."/>
            <person name="Aerts A."/>
            <person name="Otillar R.P."/>
            <person name="Terry A.Y."/>
            <person name="Boore J.L."/>
            <person name="Simakov O."/>
            <person name="Marletaz F."/>
            <person name="Cho S.-J."/>
            <person name="Edsinger-Gonzales E."/>
            <person name="Havlak P."/>
            <person name="Kuo D.-H."/>
            <person name="Larsson T."/>
            <person name="Lv J."/>
            <person name="Arendt D."/>
            <person name="Savage R."/>
            <person name="Osoegawa K."/>
            <person name="de Jong P."/>
            <person name="Lindberg D.R."/>
            <person name="Seaver E.C."/>
            <person name="Weisblat D.A."/>
            <person name="Putnam N.H."/>
            <person name="Grigoriev I.V."/>
            <person name="Rokhsar D.S."/>
        </authorList>
    </citation>
    <scope>NUCLEOTIDE SEQUENCE</scope>
    <source>
        <strain evidence="11">I ESC-2004</strain>
    </source>
</reference>
<reference evidence="9 11" key="2">
    <citation type="journal article" date="2013" name="Nature">
        <title>Insights into bilaterian evolution from three spiralian genomes.</title>
        <authorList>
            <person name="Simakov O."/>
            <person name="Marletaz F."/>
            <person name="Cho S.J."/>
            <person name="Edsinger-Gonzales E."/>
            <person name="Havlak P."/>
            <person name="Hellsten U."/>
            <person name="Kuo D.H."/>
            <person name="Larsson T."/>
            <person name="Lv J."/>
            <person name="Arendt D."/>
            <person name="Savage R."/>
            <person name="Osoegawa K."/>
            <person name="de Jong P."/>
            <person name="Grimwood J."/>
            <person name="Chapman J.A."/>
            <person name="Shapiro H."/>
            <person name="Aerts A."/>
            <person name="Otillar R.P."/>
            <person name="Terry A.Y."/>
            <person name="Boore J.L."/>
            <person name="Grigoriev I.V."/>
            <person name="Lindberg D.R."/>
            <person name="Seaver E.C."/>
            <person name="Weisblat D.A."/>
            <person name="Putnam N.H."/>
            <person name="Rokhsar D.S."/>
        </authorList>
    </citation>
    <scope>NUCLEOTIDE SEQUENCE</scope>
    <source>
        <strain evidence="9 11">I ESC-2004</strain>
    </source>
</reference>
<evidence type="ECO:0000256" key="3">
    <source>
        <dbReference type="ARBA" id="ARBA00022679"/>
    </source>
</evidence>
<evidence type="ECO:0000256" key="1">
    <source>
        <dbReference type="ARBA" id="ARBA00003886"/>
    </source>
</evidence>
<keyword evidence="4" id="KW-1015">Disulfide bond</keyword>
<comment type="similarity">
    <text evidence="2 7">Belongs to the protein sulfotransferase family.</text>
</comment>
<dbReference type="InterPro" id="IPR027417">
    <property type="entry name" value="P-loop_NTPase"/>
</dbReference>
<accession>R7TXX7</accession>
<dbReference type="PANTHER" id="PTHR12788:SF10">
    <property type="entry name" value="PROTEIN-TYROSINE SULFOTRANSFERASE"/>
    <property type="match status" value="1"/>
</dbReference>
<keyword evidence="3 7" id="KW-0808">Transferase</keyword>
<dbReference type="PANTHER" id="PTHR12788">
    <property type="entry name" value="PROTEIN-TYROSINE SULFOTRANSFERASE 2"/>
    <property type="match status" value="1"/>
</dbReference>